<accession>A0A8T1H0N8</accession>
<sequence>MLVGTLALVDFPFDCALAFASVAVSPAAMLASVAASQAATLASA</sequence>
<dbReference type="EMBL" id="RCMV01003795">
    <property type="protein sequence ID" value="KAG3197390.1"/>
    <property type="molecule type" value="Genomic_DNA"/>
</dbReference>
<evidence type="ECO:0000313" key="1">
    <source>
        <dbReference type="EMBL" id="KAG3197390.1"/>
    </source>
</evidence>
<dbReference type="AlphaFoldDB" id="A0A8T1H0N8"/>
<protein>
    <submittedName>
        <fullName evidence="1">Uncharacterized protein</fullName>
    </submittedName>
</protein>
<organism evidence="1 2">
    <name type="scientific">Phytophthora cactorum</name>
    <dbReference type="NCBI Taxonomy" id="29920"/>
    <lineage>
        <taxon>Eukaryota</taxon>
        <taxon>Sar</taxon>
        <taxon>Stramenopiles</taxon>
        <taxon>Oomycota</taxon>
        <taxon>Peronosporomycetes</taxon>
        <taxon>Peronosporales</taxon>
        <taxon>Peronosporaceae</taxon>
        <taxon>Phytophthora</taxon>
    </lineage>
</organism>
<comment type="caution">
    <text evidence="1">The sequence shown here is derived from an EMBL/GenBank/DDBJ whole genome shotgun (WGS) entry which is preliminary data.</text>
</comment>
<dbReference type="Proteomes" id="UP000760860">
    <property type="component" value="Unassembled WGS sequence"/>
</dbReference>
<name>A0A8T1H0N8_9STRA</name>
<reference evidence="1" key="1">
    <citation type="submission" date="2018-05" db="EMBL/GenBank/DDBJ databases">
        <title>Effector identification in a new, highly contiguous assembly of the strawberry crown rot pathogen Phytophthora cactorum.</title>
        <authorList>
            <person name="Armitage A.D."/>
            <person name="Nellist C.F."/>
            <person name="Bates H."/>
            <person name="Vickerstaff R.J."/>
            <person name="Harrison R.J."/>
        </authorList>
    </citation>
    <scope>NUCLEOTIDE SEQUENCE</scope>
    <source>
        <strain evidence="1">P421</strain>
    </source>
</reference>
<evidence type="ECO:0000313" key="2">
    <source>
        <dbReference type="Proteomes" id="UP000760860"/>
    </source>
</evidence>
<gene>
    <name evidence="1" type="ORF">PC129_g24532</name>
</gene>
<proteinExistence type="predicted"/>